<reference evidence="3" key="1">
    <citation type="submission" date="2021-10" db="EMBL/GenBank/DDBJ databases">
        <title>Streptomonospora sp. nov., isolated from mangrove soil.</title>
        <authorList>
            <person name="Chen X."/>
            <person name="Ge X."/>
            <person name="Liu W."/>
        </authorList>
    </citation>
    <scope>NUCLEOTIDE SEQUENCE</scope>
    <source>
        <strain evidence="3">S1-112</strain>
    </source>
</reference>
<dbReference type="InterPro" id="IPR029058">
    <property type="entry name" value="AB_hydrolase_fold"/>
</dbReference>
<evidence type="ECO:0000313" key="3">
    <source>
        <dbReference type="EMBL" id="MDA0563186.1"/>
    </source>
</evidence>
<protein>
    <submittedName>
        <fullName evidence="3">Alpha/beta hydrolase</fullName>
    </submittedName>
</protein>
<dbReference type="RefSeq" id="WP_270070471.1">
    <property type="nucleotide sequence ID" value="NZ_JAJAQC010000003.1"/>
</dbReference>
<feature type="region of interest" description="Disordered" evidence="1">
    <location>
        <begin position="65"/>
        <end position="84"/>
    </location>
</feature>
<keyword evidence="3" id="KW-0378">Hydrolase</keyword>
<dbReference type="PANTHER" id="PTHR43433:SF5">
    <property type="entry name" value="AB HYDROLASE-1 DOMAIN-CONTAINING PROTEIN"/>
    <property type="match status" value="1"/>
</dbReference>
<dbReference type="InterPro" id="IPR050471">
    <property type="entry name" value="AB_hydrolase"/>
</dbReference>
<name>A0A9X3SKY9_9ACTN</name>
<accession>A0A9X3SKY9</accession>
<dbReference type="GO" id="GO:0046503">
    <property type="term" value="P:glycerolipid catabolic process"/>
    <property type="evidence" value="ECO:0007669"/>
    <property type="project" value="TreeGrafter"/>
</dbReference>
<feature type="region of interest" description="Disordered" evidence="1">
    <location>
        <begin position="172"/>
        <end position="203"/>
    </location>
</feature>
<sequence length="292" mass="30012">MTGTTSTTGAGDTTGAHLLSVSGARLHYEVRGKGPVLMLIGAPMSADHFTALAEALAADRTVVTHDPRGSANRRIEGPEHDSTPQLRADDAAAILDAIGAESADVFGSSGGAVTALAMAEHHPGRVGTLVAHEPPLTELLPDAAEQRAATDEIVAVFHREGPGAAWRRFMGNAGFDLPPEDAPGTAERQGRAESSGQPEPSERELAEARHFFVHQLQATTRYVPDPAAVAAGAARVVVGVGADSGGLITHRTTTALADLLGVEPTVFPGGHAGFLEAPAEFARVLGATLARG</sequence>
<dbReference type="Proteomes" id="UP001140076">
    <property type="component" value="Unassembled WGS sequence"/>
</dbReference>
<dbReference type="SUPFAM" id="SSF53474">
    <property type="entry name" value="alpha/beta-Hydrolases"/>
    <property type="match status" value="1"/>
</dbReference>
<dbReference type="InterPro" id="IPR000073">
    <property type="entry name" value="AB_hydrolase_1"/>
</dbReference>
<evidence type="ECO:0000256" key="1">
    <source>
        <dbReference type="SAM" id="MobiDB-lite"/>
    </source>
</evidence>
<organism evidence="3 4">
    <name type="scientific">Streptomonospora mangrovi</name>
    <dbReference type="NCBI Taxonomy" id="2883123"/>
    <lineage>
        <taxon>Bacteria</taxon>
        <taxon>Bacillati</taxon>
        <taxon>Actinomycetota</taxon>
        <taxon>Actinomycetes</taxon>
        <taxon>Streptosporangiales</taxon>
        <taxon>Nocardiopsidaceae</taxon>
        <taxon>Streptomonospora</taxon>
    </lineage>
</organism>
<feature type="domain" description="AB hydrolase-1" evidence="2">
    <location>
        <begin position="35"/>
        <end position="145"/>
    </location>
</feature>
<dbReference type="AlphaFoldDB" id="A0A9X3SKY9"/>
<evidence type="ECO:0000259" key="2">
    <source>
        <dbReference type="Pfam" id="PF00561"/>
    </source>
</evidence>
<comment type="caution">
    <text evidence="3">The sequence shown here is derived from an EMBL/GenBank/DDBJ whole genome shotgun (WGS) entry which is preliminary data.</text>
</comment>
<dbReference type="PANTHER" id="PTHR43433">
    <property type="entry name" value="HYDROLASE, ALPHA/BETA FOLD FAMILY PROTEIN"/>
    <property type="match status" value="1"/>
</dbReference>
<gene>
    <name evidence="3" type="ORF">LG943_02405</name>
</gene>
<keyword evidence="4" id="KW-1185">Reference proteome</keyword>
<evidence type="ECO:0000313" key="4">
    <source>
        <dbReference type="Proteomes" id="UP001140076"/>
    </source>
</evidence>
<dbReference type="GO" id="GO:0004806">
    <property type="term" value="F:triacylglycerol lipase activity"/>
    <property type="evidence" value="ECO:0007669"/>
    <property type="project" value="TreeGrafter"/>
</dbReference>
<dbReference type="EMBL" id="JAJAQC010000003">
    <property type="protein sequence ID" value="MDA0563186.1"/>
    <property type="molecule type" value="Genomic_DNA"/>
</dbReference>
<dbReference type="Gene3D" id="3.40.50.1820">
    <property type="entry name" value="alpha/beta hydrolase"/>
    <property type="match status" value="1"/>
</dbReference>
<proteinExistence type="predicted"/>
<dbReference type="Pfam" id="PF00561">
    <property type="entry name" value="Abhydrolase_1"/>
    <property type="match status" value="1"/>
</dbReference>